<evidence type="ECO:0000256" key="4">
    <source>
        <dbReference type="SAM" id="MobiDB-lite"/>
    </source>
</evidence>
<dbReference type="InterPro" id="IPR017441">
    <property type="entry name" value="Protein_kinase_ATP_BS"/>
</dbReference>
<dbReference type="Pfam" id="PF07714">
    <property type="entry name" value="PK_Tyr_Ser-Thr"/>
    <property type="match status" value="1"/>
</dbReference>
<sequence>MLKSFNEFILSLVCFQLELNGSLRCSELNLENTVLTRKRKKKMKCFQYFKERTNKTREQRSAPNLKYESKSDISSEAERVTKSSSSANSERIIKSTGSTTSPFSSVTELYEEKAQNLRDFSFSELAKATNNFSKLLKIGEGGFGSIYKGTLKPVDGKDDDSCVVAIKKLNRDGFQGHKQWVTEVQLLGVVEHPNLVKLIGYCAVDGERGIQRLLVYEFMQNKSLEDHLFNRACPALSWERRLQIVLGAAQGLAYLHEELEVQVIFRDFKASNVLLDENFKPKLSDFGLAREGPTGEHTHVSTTVMGTYGYAAPDYIETGHLTAKSDVWSFGIVLYEILTGRRSLDMNRPRSEQKLLVWVKQYPANSRKFRMIMDPRLENQYSLSAAGAIAKLADSCLVKSAKDRPKMSEVVETFKQIIYASNELTSTDKNFEPAEDGPVEEKPVKQMEASESAKRRMAHLAKLSEHIGGVGRRRFMKMQRQR</sequence>
<dbReference type="EMBL" id="JBJUIK010000010">
    <property type="protein sequence ID" value="KAL3516804.1"/>
    <property type="molecule type" value="Genomic_DNA"/>
</dbReference>
<dbReference type="Gene3D" id="3.30.200.20">
    <property type="entry name" value="Phosphorylase Kinase, domain 1"/>
    <property type="match status" value="1"/>
</dbReference>
<evidence type="ECO:0000256" key="2">
    <source>
        <dbReference type="ARBA" id="ARBA00022475"/>
    </source>
</evidence>
<proteinExistence type="predicted"/>
<feature type="compositionally biased region" description="Basic and acidic residues" evidence="4">
    <location>
        <begin position="67"/>
        <end position="81"/>
    </location>
</feature>
<keyword evidence="2" id="KW-0472">Membrane</keyword>
<dbReference type="Gene3D" id="1.10.510.10">
    <property type="entry name" value="Transferase(Phosphotransferase) domain 1"/>
    <property type="match status" value="1"/>
</dbReference>
<feature type="region of interest" description="Disordered" evidence="4">
    <location>
        <begin position="428"/>
        <end position="456"/>
    </location>
</feature>
<dbReference type="InterPro" id="IPR011009">
    <property type="entry name" value="Kinase-like_dom_sf"/>
</dbReference>
<dbReference type="PROSITE" id="PS00107">
    <property type="entry name" value="PROTEIN_KINASE_ATP"/>
    <property type="match status" value="1"/>
</dbReference>
<evidence type="ECO:0000313" key="6">
    <source>
        <dbReference type="EMBL" id="KAL3516804.1"/>
    </source>
</evidence>
<dbReference type="Proteomes" id="UP001630127">
    <property type="component" value="Unassembled WGS sequence"/>
</dbReference>
<dbReference type="InterPro" id="IPR050823">
    <property type="entry name" value="Plant_Ser_Thr_Prot_Kinase"/>
</dbReference>
<dbReference type="GO" id="GO:0005524">
    <property type="term" value="F:ATP binding"/>
    <property type="evidence" value="ECO:0007669"/>
    <property type="project" value="UniProtKB-UniRule"/>
</dbReference>
<feature type="region of interest" description="Disordered" evidence="4">
    <location>
        <begin position="56"/>
        <end position="103"/>
    </location>
</feature>
<gene>
    <name evidence="6" type="ORF">ACH5RR_023706</name>
</gene>
<comment type="subcellular location">
    <subcellularLocation>
        <location evidence="1">Cell membrane</location>
    </subcellularLocation>
</comment>
<comment type="caution">
    <text evidence="6">The sequence shown here is derived from an EMBL/GenBank/DDBJ whole genome shotgun (WGS) entry which is preliminary data.</text>
</comment>
<dbReference type="PANTHER" id="PTHR45621">
    <property type="entry name" value="OS01G0588500 PROTEIN-RELATED"/>
    <property type="match status" value="1"/>
</dbReference>
<name>A0ABD2ZCW7_9GENT</name>
<keyword evidence="7" id="KW-1185">Reference proteome</keyword>
<keyword evidence="3" id="KW-0067">ATP-binding</keyword>
<protein>
    <recommendedName>
        <fullName evidence="5">Protein kinase domain-containing protein</fullName>
    </recommendedName>
</protein>
<dbReference type="GO" id="GO:0005886">
    <property type="term" value="C:plasma membrane"/>
    <property type="evidence" value="ECO:0007669"/>
    <property type="project" value="UniProtKB-SubCell"/>
</dbReference>
<dbReference type="InterPro" id="IPR001245">
    <property type="entry name" value="Ser-Thr/Tyr_kinase_cat_dom"/>
</dbReference>
<dbReference type="CDD" id="cd14066">
    <property type="entry name" value="STKc_IRAK"/>
    <property type="match status" value="1"/>
</dbReference>
<accession>A0ABD2ZCW7</accession>
<reference evidence="6 7" key="1">
    <citation type="submission" date="2024-11" db="EMBL/GenBank/DDBJ databases">
        <title>A near-complete genome assembly of Cinchona calisaya.</title>
        <authorList>
            <person name="Lian D.C."/>
            <person name="Zhao X.W."/>
            <person name="Wei L."/>
        </authorList>
    </citation>
    <scope>NUCLEOTIDE SEQUENCE [LARGE SCALE GENOMIC DNA]</scope>
    <source>
        <tissue evidence="6">Nenye</tissue>
    </source>
</reference>
<dbReference type="InterPro" id="IPR000719">
    <property type="entry name" value="Prot_kinase_dom"/>
</dbReference>
<dbReference type="PROSITE" id="PS50011">
    <property type="entry name" value="PROTEIN_KINASE_DOM"/>
    <property type="match status" value="1"/>
</dbReference>
<keyword evidence="3" id="KW-0547">Nucleotide-binding</keyword>
<feature type="compositionally biased region" description="Polar residues" evidence="4">
    <location>
        <begin position="82"/>
        <end position="103"/>
    </location>
</feature>
<evidence type="ECO:0000256" key="3">
    <source>
        <dbReference type="PROSITE-ProRule" id="PRU10141"/>
    </source>
</evidence>
<keyword evidence="2" id="KW-1003">Cell membrane</keyword>
<evidence type="ECO:0000259" key="5">
    <source>
        <dbReference type="PROSITE" id="PS50011"/>
    </source>
</evidence>
<evidence type="ECO:0000313" key="7">
    <source>
        <dbReference type="Proteomes" id="UP001630127"/>
    </source>
</evidence>
<dbReference type="SUPFAM" id="SSF56112">
    <property type="entry name" value="Protein kinase-like (PK-like)"/>
    <property type="match status" value="1"/>
</dbReference>
<organism evidence="6 7">
    <name type="scientific">Cinchona calisaya</name>
    <dbReference type="NCBI Taxonomy" id="153742"/>
    <lineage>
        <taxon>Eukaryota</taxon>
        <taxon>Viridiplantae</taxon>
        <taxon>Streptophyta</taxon>
        <taxon>Embryophyta</taxon>
        <taxon>Tracheophyta</taxon>
        <taxon>Spermatophyta</taxon>
        <taxon>Magnoliopsida</taxon>
        <taxon>eudicotyledons</taxon>
        <taxon>Gunneridae</taxon>
        <taxon>Pentapetalae</taxon>
        <taxon>asterids</taxon>
        <taxon>lamiids</taxon>
        <taxon>Gentianales</taxon>
        <taxon>Rubiaceae</taxon>
        <taxon>Cinchonoideae</taxon>
        <taxon>Cinchoneae</taxon>
        <taxon>Cinchona</taxon>
    </lineage>
</organism>
<evidence type="ECO:0000256" key="1">
    <source>
        <dbReference type="ARBA" id="ARBA00004236"/>
    </source>
</evidence>
<feature type="domain" description="Protein kinase" evidence="5">
    <location>
        <begin position="132"/>
        <end position="418"/>
    </location>
</feature>
<dbReference type="FunFam" id="1.10.510.10:FF:000095">
    <property type="entry name" value="protein STRUBBELIG-RECEPTOR FAMILY 8"/>
    <property type="match status" value="1"/>
</dbReference>
<feature type="binding site" evidence="3">
    <location>
        <position position="168"/>
    </location>
    <ligand>
        <name>ATP</name>
        <dbReference type="ChEBI" id="CHEBI:30616"/>
    </ligand>
</feature>
<dbReference type="AlphaFoldDB" id="A0ABD2ZCW7"/>